<feature type="transmembrane region" description="Helical" evidence="9">
    <location>
        <begin position="70"/>
        <end position="91"/>
    </location>
</feature>
<evidence type="ECO:0000256" key="9">
    <source>
        <dbReference type="SAM" id="Phobius"/>
    </source>
</evidence>
<dbReference type="InterPro" id="IPR021147">
    <property type="entry name" value="DUF697"/>
</dbReference>
<reference evidence="11" key="1">
    <citation type="submission" date="2016-10" db="EMBL/GenBank/DDBJ databases">
        <authorList>
            <person name="Varghese N."/>
            <person name="Submissions S."/>
        </authorList>
    </citation>
    <scope>NUCLEOTIDE SEQUENCE [LARGE SCALE GENOMIC DNA]</scope>
    <source>
        <strain evidence="11">DSM 26893</strain>
    </source>
</reference>
<dbReference type="PANTHER" id="PTHR39342:SF1">
    <property type="entry name" value="UPF0283 MEMBRANE PROTEIN YCJF"/>
    <property type="match status" value="1"/>
</dbReference>
<evidence type="ECO:0000256" key="4">
    <source>
        <dbReference type="ARBA" id="ARBA00022519"/>
    </source>
</evidence>
<dbReference type="AlphaFoldDB" id="A0A1H8KMN5"/>
<gene>
    <name evidence="10" type="ORF">SAMN04488011_10843</name>
</gene>
<dbReference type="EMBL" id="FOCM01000008">
    <property type="protein sequence ID" value="SEN93981.1"/>
    <property type="molecule type" value="Genomic_DNA"/>
</dbReference>
<dbReference type="Pfam" id="PF05128">
    <property type="entry name" value="DUF697"/>
    <property type="match status" value="1"/>
</dbReference>
<evidence type="ECO:0000256" key="6">
    <source>
        <dbReference type="ARBA" id="ARBA00022989"/>
    </source>
</evidence>
<keyword evidence="6 9" id="KW-1133">Transmembrane helix</keyword>
<evidence type="ECO:0000256" key="1">
    <source>
        <dbReference type="ARBA" id="ARBA00004429"/>
    </source>
</evidence>
<organism evidence="10 11">
    <name type="scientific">Palleronia pelagia</name>
    <dbReference type="NCBI Taxonomy" id="387096"/>
    <lineage>
        <taxon>Bacteria</taxon>
        <taxon>Pseudomonadati</taxon>
        <taxon>Pseudomonadota</taxon>
        <taxon>Alphaproteobacteria</taxon>
        <taxon>Rhodobacterales</taxon>
        <taxon>Roseobacteraceae</taxon>
        <taxon>Palleronia</taxon>
    </lineage>
</organism>
<keyword evidence="4" id="KW-0997">Cell inner membrane</keyword>
<protein>
    <submittedName>
        <fullName evidence="10">Putative membrane protein</fullName>
    </submittedName>
</protein>
<evidence type="ECO:0000256" key="5">
    <source>
        <dbReference type="ARBA" id="ARBA00022692"/>
    </source>
</evidence>
<feature type="transmembrane region" description="Helical" evidence="9">
    <location>
        <begin position="103"/>
        <end position="125"/>
    </location>
</feature>
<keyword evidence="7 9" id="KW-0472">Membrane</keyword>
<evidence type="ECO:0000313" key="10">
    <source>
        <dbReference type="EMBL" id="SEN93981.1"/>
    </source>
</evidence>
<sequence>MYGARRDRGRSMAERRGPVLIEEPGEGPAASPALAPPVPETGGRDDRPDGRAMRTAAALAARERSALGRWFWRLAGALFVFTLSLTAWSAIDALLARNAVLGWVALVLTGGLALVAVLIALRELAALARLARMGRLQSEAEAALAEGTMARARVVLDRIVALYRDRDALSWHVARVEERRGEVFDADALFALAETELLAPLDAAARIEVEAAARQVATVTAVVPLALADVAAALTANLRMIRRIAEIYGGRAGTLGSWRLTRAVMTHLVATGAVAVGDDLISSVAGGSVLSRVSRRFGEGVVNGALTARVGVAAIEVCRPLPFAAAPRPQVTRLVGRALSGLFPGRKEDAGGEPGA</sequence>
<dbReference type="InterPro" id="IPR006507">
    <property type="entry name" value="UPF0283"/>
</dbReference>
<feature type="compositionally biased region" description="Basic and acidic residues" evidence="8">
    <location>
        <begin position="1"/>
        <end position="17"/>
    </location>
</feature>
<dbReference type="GO" id="GO:0005886">
    <property type="term" value="C:plasma membrane"/>
    <property type="evidence" value="ECO:0007669"/>
    <property type="project" value="UniProtKB-SubCell"/>
</dbReference>
<evidence type="ECO:0000256" key="3">
    <source>
        <dbReference type="ARBA" id="ARBA00022475"/>
    </source>
</evidence>
<evidence type="ECO:0000256" key="8">
    <source>
        <dbReference type="SAM" id="MobiDB-lite"/>
    </source>
</evidence>
<accession>A0A1H8KMN5</accession>
<comment type="similarity">
    <text evidence="2">Belongs to the UPF0283 family.</text>
</comment>
<dbReference type="Proteomes" id="UP000199372">
    <property type="component" value="Unassembled WGS sequence"/>
</dbReference>
<keyword evidence="3" id="KW-1003">Cell membrane</keyword>
<keyword evidence="5 9" id="KW-0812">Transmembrane</keyword>
<feature type="compositionally biased region" description="Basic and acidic residues" evidence="8">
    <location>
        <begin position="42"/>
        <end position="51"/>
    </location>
</feature>
<evidence type="ECO:0000256" key="2">
    <source>
        <dbReference type="ARBA" id="ARBA00008255"/>
    </source>
</evidence>
<evidence type="ECO:0000256" key="7">
    <source>
        <dbReference type="ARBA" id="ARBA00023136"/>
    </source>
</evidence>
<dbReference type="NCBIfam" id="TIGR01620">
    <property type="entry name" value="hyp_HI0043"/>
    <property type="match status" value="1"/>
</dbReference>
<name>A0A1H8KMN5_9RHOB</name>
<evidence type="ECO:0000313" key="11">
    <source>
        <dbReference type="Proteomes" id="UP000199372"/>
    </source>
</evidence>
<feature type="region of interest" description="Disordered" evidence="8">
    <location>
        <begin position="1"/>
        <end position="51"/>
    </location>
</feature>
<dbReference type="PANTHER" id="PTHR39342">
    <property type="entry name" value="UPF0283 MEMBRANE PROTEIN YCJF"/>
    <property type="match status" value="1"/>
</dbReference>
<comment type="subcellular location">
    <subcellularLocation>
        <location evidence="1">Cell inner membrane</location>
        <topology evidence="1">Multi-pass membrane protein</topology>
    </subcellularLocation>
</comment>
<proteinExistence type="inferred from homology"/>
<keyword evidence="11" id="KW-1185">Reference proteome</keyword>